<feature type="domain" description="DDE Tnp4" evidence="3">
    <location>
        <begin position="53"/>
        <end position="145"/>
    </location>
</feature>
<sequence>MAALEDLLRFNPTRLTREKLASFAQSIAAKGSPLDCIAAIIDGTLQKNARPHILISPDGLITHVYGLVDGHRHDETVFKESGLAALLEKHFWTPDNRPLFIYGDPAYSVSAHVMAPFKGPIITHQKKAFNSVMSKIREPPEGFIEPMWPFLSCVPSLLQCSYHPPSSTDPSEFGCTPPSLEEYFAGGPIEDLELDNWCLDSVWEEVEVRDDAEDEMEAEE</sequence>
<evidence type="ECO:0000313" key="4">
    <source>
        <dbReference type="EMBL" id="KIJ31726.1"/>
    </source>
</evidence>
<dbReference type="OrthoDB" id="5945905at2759"/>
<accession>A0A0C9V2G0</accession>
<comment type="cofactor">
    <cofactor evidence="1">
        <name>a divalent metal cation</name>
        <dbReference type="ChEBI" id="CHEBI:60240"/>
    </cofactor>
</comment>
<name>A0A0C9V2G0_SPHS4</name>
<evidence type="ECO:0000256" key="2">
    <source>
        <dbReference type="ARBA" id="ARBA00022723"/>
    </source>
</evidence>
<gene>
    <name evidence="4" type="ORF">M422DRAFT_266623</name>
</gene>
<reference evidence="4 5" key="1">
    <citation type="submission" date="2014-06" db="EMBL/GenBank/DDBJ databases">
        <title>Evolutionary Origins and Diversification of the Mycorrhizal Mutualists.</title>
        <authorList>
            <consortium name="DOE Joint Genome Institute"/>
            <consortium name="Mycorrhizal Genomics Consortium"/>
            <person name="Kohler A."/>
            <person name="Kuo A."/>
            <person name="Nagy L.G."/>
            <person name="Floudas D."/>
            <person name="Copeland A."/>
            <person name="Barry K.W."/>
            <person name="Cichocki N."/>
            <person name="Veneault-Fourrey C."/>
            <person name="LaButti K."/>
            <person name="Lindquist E.A."/>
            <person name="Lipzen A."/>
            <person name="Lundell T."/>
            <person name="Morin E."/>
            <person name="Murat C."/>
            <person name="Riley R."/>
            <person name="Ohm R."/>
            <person name="Sun H."/>
            <person name="Tunlid A."/>
            <person name="Henrissat B."/>
            <person name="Grigoriev I.V."/>
            <person name="Hibbett D.S."/>
            <person name="Martin F."/>
        </authorList>
    </citation>
    <scope>NUCLEOTIDE SEQUENCE [LARGE SCALE GENOMIC DNA]</scope>
    <source>
        <strain evidence="4 5">SS14</strain>
    </source>
</reference>
<dbReference type="GO" id="GO:0046872">
    <property type="term" value="F:metal ion binding"/>
    <property type="evidence" value="ECO:0007669"/>
    <property type="project" value="UniProtKB-KW"/>
</dbReference>
<keyword evidence="2" id="KW-0479">Metal-binding</keyword>
<dbReference type="InterPro" id="IPR027806">
    <property type="entry name" value="HARBI1_dom"/>
</dbReference>
<proteinExistence type="predicted"/>
<keyword evidence="5" id="KW-1185">Reference proteome</keyword>
<dbReference type="Pfam" id="PF13359">
    <property type="entry name" value="DDE_Tnp_4"/>
    <property type="match status" value="1"/>
</dbReference>
<dbReference type="AlphaFoldDB" id="A0A0C9V2G0"/>
<protein>
    <recommendedName>
        <fullName evidence="3">DDE Tnp4 domain-containing protein</fullName>
    </recommendedName>
</protein>
<organism evidence="4 5">
    <name type="scientific">Sphaerobolus stellatus (strain SS14)</name>
    <dbReference type="NCBI Taxonomy" id="990650"/>
    <lineage>
        <taxon>Eukaryota</taxon>
        <taxon>Fungi</taxon>
        <taxon>Dikarya</taxon>
        <taxon>Basidiomycota</taxon>
        <taxon>Agaricomycotina</taxon>
        <taxon>Agaricomycetes</taxon>
        <taxon>Phallomycetidae</taxon>
        <taxon>Geastrales</taxon>
        <taxon>Sphaerobolaceae</taxon>
        <taxon>Sphaerobolus</taxon>
    </lineage>
</organism>
<evidence type="ECO:0000313" key="5">
    <source>
        <dbReference type="Proteomes" id="UP000054279"/>
    </source>
</evidence>
<dbReference type="HOGENOM" id="CLU_059042_1_0_1"/>
<dbReference type="EMBL" id="KN837238">
    <property type="protein sequence ID" value="KIJ31726.1"/>
    <property type="molecule type" value="Genomic_DNA"/>
</dbReference>
<evidence type="ECO:0000259" key="3">
    <source>
        <dbReference type="Pfam" id="PF13359"/>
    </source>
</evidence>
<dbReference type="Proteomes" id="UP000054279">
    <property type="component" value="Unassembled WGS sequence"/>
</dbReference>
<evidence type="ECO:0000256" key="1">
    <source>
        <dbReference type="ARBA" id="ARBA00001968"/>
    </source>
</evidence>